<sequence length="247" mass="26504">MNQQAALVRVIEAAKAQLEDIRSGIEANLYDPKENDIIGLEAAITLIELEAGTGAVSPAIVLVTTKDGILNTAHDGQVTIEVIDFDTAAGLDTRLLPEAYRELVTTVFDDPHHHGIRYQGENTKLELVYCDAASCQVSECVVVAGAISNDQLALIAGKLQQGGLLIAQQVGLPTPSLQLQGTSGWPSEIDHVFTCLEAFESGAPQLSAILTLDEPTHDITIHELVARFSAVSAWDVDAEWNRLKSLV</sequence>
<gene>
    <name evidence="1" type="ORF">EHF44_00475</name>
</gene>
<dbReference type="KEGG" id="cpau:EHF44_00475"/>
<keyword evidence="1" id="KW-0614">Plasmid</keyword>
<organism evidence="1 2">
    <name type="scientific">Cupriavidus pauculus</name>
    <dbReference type="NCBI Taxonomy" id="82633"/>
    <lineage>
        <taxon>Bacteria</taxon>
        <taxon>Pseudomonadati</taxon>
        <taxon>Pseudomonadota</taxon>
        <taxon>Betaproteobacteria</taxon>
        <taxon>Burkholderiales</taxon>
        <taxon>Burkholderiaceae</taxon>
        <taxon>Cupriavidus</taxon>
    </lineage>
</organism>
<geneLocation type="plasmid" evidence="1">
    <name>unnamed1</name>
</geneLocation>
<protein>
    <submittedName>
        <fullName evidence="1">Uncharacterized protein</fullName>
    </submittedName>
</protein>
<evidence type="ECO:0000313" key="2">
    <source>
        <dbReference type="Proteomes" id="UP000270411"/>
    </source>
</evidence>
<reference evidence="2" key="1">
    <citation type="submission" date="2018-11" db="EMBL/GenBank/DDBJ databases">
        <title>FDA dAtabase for Regulatory Grade micrObial Sequences (FDA-ARGOS): Supporting development and validation of Infectious Disease Dx tests.</title>
        <authorList>
            <person name="Goldberg B."/>
            <person name="Campos J."/>
            <person name="Tallon L."/>
            <person name="Sadzewicz L."/>
            <person name="Zhao X."/>
            <person name="Vavikolanu K."/>
            <person name="Mehta A."/>
            <person name="Aluvathingal J."/>
            <person name="Nadendla S."/>
            <person name="Geyer C."/>
            <person name="Nandy P."/>
            <person name="Yan Y."/>
            <person name="Sichtig H."/>
        </authorList>
    </citation>
    <scope>NUCLEOTIDE SEQUENCE [LARGE SCALE GENOMIC DNA]</scope>
    <source>
        <strain evidence="2">FDAARGOS_614</strain>
        <plasmid evidence="2">unnamed1</plasmid>
    </source>
</reference>
<proteinExistence type="predicted"/>
<evidence type="ECO:0000313" key="1">
    <source>
        <dbReference type="EMBL" id="AZG11997.1"/>
    </source>
</evidence>
<dbReference type="OrthoDB" id="8960534at2"/>
<dbReference type="Proteomes" id="UP000270411">
    <property type="component" value="Plasmid unnamed1"/>
</dbReference>
<dbReference type="AlphaFoldDB" id="A0A3G8GUT1"/>
<name>A0A3G8GUT1_9BURK</name>
<dbReference type="EMBL" id="CP033968">
    <property type="protein sequence ID" value="AZG11997.1"/>
    <property type="molecule type" value="Genomic_DNA"/>
</dbReference>
<dbReference type="GeneID" id="60825081"/>
<accession>A0A3G8GUT1</accession>
<dbReference type="RefSeq" id="WP_017512640.1">
    <property type="nucleotide sequence ID" value="NZ_CP033968.1"/>
</dbReference>